<dbReference type="EMBL" id="JAPKNA010000005">
    <property type="protein sequence ID" value="MCX5465548.1"/>
    <property type="molecule type" value="Genomic_DNA"/>
</dbReference>
<dbReference type="RefSeq" id="WP_266121475.1">
    <property type="nucleotide sequence ID" value="NZ_JAPKNA010000005.1"/>
</dbReference>
<evidence type="ECO:0000256" key="1">
    <source>
        <dbReference type="SAM" id="Phobius"/>
    </source>
</evidence>
<keyword evidence="4" id="KW-1185">Reference proteome</keyword>
<evidence type="ECO:0000313" key="4">
    <source>
        <dbReference type="Proteomes" id="UP001209916"/>
    </source>
</evidence>
<keyword evidence="1" id="KW-1133">Transmembrane helix</keyword>
<feature type="domain" description="TPM" evidence="2">
    <location>
        <begin position="55"/>
        <end position="177"/>
    </location>
</feature>
<evidence type="ECO:0000313" key="3">
    <source>
        <dbReference type="EMBL" id="MCX5465548.1"/>
    </source>
</evidence>
<comment type="caution">
    <text evidence="3">The sequence shown here is derived from an EMBL/GenBank/DDBJ whole genome shotgun (WGS) entry which is preliminary data.</text>
</comment>
<feature type="transmembrane region" description="Helical" evidence="1">
    <location>
        <begin position="207"/>
        <end position="231"/>
    </location>
</feature>
<gene>
    <name evidence="3" type="ORF">OSH09_15280</name>
</gene>
<dbReference type="PANTHER" id="PTHR30373">
    <property type="entry name" value="UPF0603 PROTEIN YGCG"/>
    <property type="match status" value="1"/>
</dbReference>
<name>A0ABT3VUY3_9BURK</name>
<keyword evidence="1" id="KW-0812">Transmembrane</keyword>
<organism evidence="3 4">
    <name type="scientific">Alcaligenes parafaecalis</name>
    <dbReference type="NCBI Taxonomy" id="171260"/>
    <lineage>
        <taxon>Bacteria</taxon>
        <taxon>Pseudomonadati</taxon>
        <taxon>Pseudomonadota</taxon>
        <taxon>Betaproteobacteria</taxon>
        <taxon>Burkholderiales</taxon>
        <taxon>Alcaligenaceae</taxon>
        <taxon>Alcaligenes</taxon>
    </lineage>
</organism>
<dbReference type="Pfam" id="PF04536">
    <property type="entry name" value="TPM_phosphatase"/>
    <property type="match status" value="1"/>
</dbReference>
<reference evidence="3 4" key="1">
    <citation type="submission" date="2022-11" db="EMBL/GenBank/DDBJ databases">
        <title>Biodiversity and phylogenetic relationships of bacteria.</title>
        <authorList>
            <person name="Machado R.A.R."/>
            <person name="Bhat A."/>
            <person name="Loulou A."/>
            <person name="Kallel S."/>
        </authorList>
    </citation>
    <scope>NUCLEOTIDE SEQUENCE [LARGE SCALE GENOMIC DNA]</scope>
    <source>
        <strain evidence="3 4">DSM 13975</strain>
    </source>
</reference>
<feature type="transmembrane region" description="Helical" evidence="1">
    <location>
        <begin position="237"/>
        <end position="257"/>
    </location>
</feature>
<evidence type="ECO:0000259" key="2">
    <source>
        <dbReference type="Pfam" id="PF04536"/>
    </source>
</evidence>
<feature type="transmembrane region" description="Helical" evidence="1">
    <location>
        <begin position="20"/>
        <end position="39"/>
    </location>
</feature>
<dbReference type="InterPro" id="IPR007621">
    <property type="entry name" value="TPM_dom"/>
</dbReference>
<accession>A0ABT3VUY3</accession>
<protein>
    <submittedName>
        <fullName evidence="3">YgcG family protein</fullName>
    </submittedName>
</protein>
<dbReference type="Gene3D" id="3.10.310.50">
    <property type="match status" value="1"/>
</dbReference>
<proteinExistence type="predicted"/>
<sequence>MMNVHDLAPTAGPGSARSGSLSWACGLLMALLLLCWPWAQAQAKPEPIPAIAGWVTDTTGTLSPDQKDALNQQLKAVEQEKGAQVVILMVPTTGEETIEQYALRVFDQWEIGRKKVDDGILLLVAKDDRRMRIQTGYGLEGAVTDLQAGRIIREQMTPRFIEGNFYAGVQAAADSLVGLVNGEELPPPPKNAPVTSSGEEGVFWEPLLAVGAIVFFASPVFAALAAGVFTLVVSGSIGLALLAAVVGAGLSMIGRLFGAGGKSSSGRASRRGGVIGGLGGYSSGGFGGNGGSSGGGFGGFGGGSGGGGGGSGGGGASGSW</sequence>
<dbReference type="Proteomes" id="UP001209916">
    <property type="component" value="Unassembled WGS sequence"/>
</dbReference>
<keyword evidence="1" id="KW-0472">Membrane</keyword>
<dbReference type="PANTHER" id="PTHR30373:SF2">
    <property type="entry name" value="UPF0603 PROTEIN YGCG"/>
    <property type="match status" value="1"/>
</dbReference>